<feature type="region of interest" description="Disordered" evidence="1">
    <location>
        <begin position="505"/>
        <end position="573"/>
    </location>
</feature>
<evidence type="ECO:0000313" key="2">
    <source>
        <dbReference type="EMBL" id="KAF7782452.1"/>
    </source>
</evidence>
<protein>
    <submittedName>
        <fullName evidence="2">Uncharacterized protein</fullName>
    </submittedName>
</protein>
<feature type="compositionally biased region" description="Basic residues" evidence="1">
    <location>
        <begin position="508"/>
        <end position="523"/>
    </location>
</feature>
<sequence length="573" mass="64573">MSPHPRSLRPLNAKCQALAAHLAANDAQHLAALQPTANLGFRIHFSTDIRATLDLSRKIYAVRDAYSDLVAKLHGDAPLLSSLASLCATILGAQFHCDDSSTDVLFDAIPSAYRPRALLMHALHLIIDSCPPCPSLYLALLDLTLERRLYHESEVLLDLTLECAFESRRDVSPRITNPAHRRFLVDLYCKWHTQFPSSIYVRLVTSALLRAGSGLAWTSKATRLLARKISRYEPSLLPDLVGSLVDTILSPRPKFKGKQRDIDGLEKQLFEWFDLCVETCLSSIKILSTHLLIFDRISLIEDVLDLCRSRTPLASYGSLGSTFLDAIACLYTLWLVYEPRKISKHDALYQLLQRSFPSSSTFSFLCFQLLRLKSLTEYESILSIFSSTLLHNGFPRIQSSLWVCALYCIEDSETEQVLVEQHGQGAFKQLRLQLISHVEEVENKCLAALSGAELSYGNEDITSRDSCTVDHLGGPSKRRKVESCPHQQLSRSHYCRVDRRRSEETGLFKRRHPKSDVRHKRYRAGQPSVIEGDPNSKPHDLDDTDDTDAEDDNLGILEEALPSSEDPLDLFRN</sequence>
<gene>
    <name evidence="2" type="ORF">Agabi119p4_1828</name>
</gene>
<dbReference type="AlphaFoldDB" id="A0A8H7F819"/>
<dbReference type="OMA" id="CALYCIE"/>
<reference evidence="2 3" key="1">
    <citation type="journal article" name="Sci. Rep.">
        <title>Telomere-to-telomere assembled and centromere annotated genomes of the two main subspecies of the button mushroom Agaricus bisporus reveal especially polymorphic chromosome ends.</title>
        <authorList>
            <person name="Sonnenberg A.S.M."/>
            <person name="Sedaghat-Telgerd N."/>
            <person name="Lavrijssen B."/>
            <person name="Ohm R.A."/>
            <person name="Hendrickx P.M."/>
            <person name="Scholtmeijer K."/>
            <person name="Baars J.J.P."/>
            <person name="van Peer A."/>
        </authorList>
    </citation>
    <scope>NUCLEOTIDE SEQUENCE [LARGE SCALE GENOMIC DNA]</scope>
    <source>
        <strain evidence="2 3">H119_p4</strain>
    </source>
</reference>
<dbReference type="EMBL" id="JABXXO010000003">
    <property type="protein sequence ID" value="KAF7782452.1"/>
    <property type="molecule type" value="Genomic_DNA"/>
</dbReference>
<dbReference type="Proteomes" id="UP000629468">
    <property type="component" value="Unassembled WGS sequence"/>
</dbReference>
<accession>A0A8H7F819</accession>
<name>A0A8H7F819_AGABI</name>
<comment type="caution">
    <text evidence="2">The sequence shown here is derived from an EMBL/GenBank/DDBJ whole genome shotgun (WGS) entry which is preliminary data.</text>
</comment>
<evidence type="ECO:0000256" key="1">
    <source>
        <dbReference type="SAM" id="MobiDB-lite"/>
    </source>
</evidence>
<organism evidence="2 3">
    <name type="scientific">Agaricus bisporus var. burnettii</name>
    <dbReference type="NCBI Taxonomy" id="192524"/>
    <lineage>
        <taxon>Eukaryota</taxon>
        <taxon>Fungi</taxon>
        <taxon>Dikarya</taxon>
        <taxon>Basidiomycota</taxon>
        <taxon>Agaricomycotina</taxon>
        <taxon>Agaricomycetes</taxon>
        <taxon>Agaricomycetidae</taxon>
        <taxon>Agaricales</taxon>
        <taxon>Agaricineae</taxon>
        <taxon>Agaricaceae</taxon>
        <taxon>Agaricus</taxon>
    </lineage>
</organism>
<feature type="compositionally biased region" description="Acidic residues" evidence="1">
    <location>
        <begin position="542"/>
        <end position="553"/>
    </location>
</feature>
<evidence type="ECO:0000313" key="3">
    <source>
        <dbReference type="Proteomes" id="UP000629468"/>
    </source>
</evidence>
<proteinExistence type="predicted"/>